<reference evidence="1 2" key="1">
    <citation type="submission" date="2019-05" db="EMBL/GenBank/DDBJ databases">
        <title>Another draft genome of Portunus trituberculatus and its Hox gene families provides insights of decapod evolution.</title>
        <authorList>
            <person name="Jeong J.-H."/>
            <person name="Song I."/>
            <person name="Kim S."/>
            <person name="Choi T."/>
            <person name="Kim D."/>
            <person name="Ryu S."/>
            <person name="Kim W."/>
        </authorList>
    </citation>
    <scope>NUCLEOTIDE SEQUENCE [LARGE SCALE GENOMIC DNA]</scope>
    <source>
        <tissue evidence="1">Muscle</tissue>
    </source>
</reference>
<dbReference type="AlphaFoldDB" id="A0A5B7D2M2"/>
<accession>A0A5B7D2M2</accession>
<comment type="caution">
    <text evidence="1">The sequence shown here is derived from an EMBL/GenBank/DDBJ whole genome shotgun (WGS) entry which is preliminary data.</text>
</comment>
<evidence type="ECO:0000313" key="1">
    <source>
        <dbReference type="EMBL" id="MPC15930.1"/>
    </source>
</evidence>
<proteinExistence type="predicted"/>
<protein>
    <submittedName>
        <fullName evidence="1">Uncharacterized protein</fullName>
    </submittedName>
</protein>
<sequence length="205" mass="22622">MDCLGPPMVPCCRDSYWSNRVAMTGWFPPLLVFTACRTHLPLETPTQLQNTISTCRSAVFSEECRPVLGQALAAAAPVRLSWTLPSRRLVMLLWLAGLTLDPNGRLYRGPSGRPRTQPPQLGMLLRARASSGVAGTVGQTSPGVVRRRWCPLQASMAVLGFHFCCCLLVRIEFSDVWDPCLVCVYQAVAEVIEDPKGVFMFLLIV</sequence>
<dbReference type="Proteomes" id="UP000324222">
    <property type="component" value="Unassembled WGS sequence"/>
</dbReference>
<keyword evidence="2" id="KW-1185">Reference proteome</keyword>
<dbReference type="EMBL" id="VSRR010000464">
    <property type="protein sequence ID" value="MPC15930.1"/>
    <property type="molecule type" value="Genomic_DNA"/>
</dbReference>
<evidence type="ECO:0000313" key="2">
    <source>
        <dbReference type="Proteomes" id="UP000324222"/>
    </source>
</evidence>
<name>A0A5B7D2M2_PORTR</name>
<organism evidence="1 2">
    <name type="scientific">Portunus trituberculatus</name>
    <name type="common">Swimming crab</name>
    <name type="synonym">Neptunus trituberculatus</name>
    <dbReference type="NCBI Taxonomy" id="210409"/>
    <lineage>
        <taxon>Eukaryota</taxon>
        <taxon>Metazoa</taxon>
        <taxon>Ecdysozoa</taxon>
        <taxon>Arthropoda</taxon>
        <taxon>Crustacea</taxon>
        <taxon>Multicrustacea</taxon>
        <taxon>Malacostraca</taxon>
        <taxon>Eumalacostraca</taxon>
        <taxon>Eucarida</taxon>
        <taxon>Decapoda</taxon>
        <taxon>Pleocyemata</taxon>
        <taxon>Brachyura</taxon>
        <taxon>Eubrachyura</taxon>
        <taxon>Portunoidea</taxon>
        <taxon>Portunidae</taxon>
        <taxon>Portuninae</taxon>
        <taxon>Portunus</taxon>
    </lineage>
</organism>
<gene>
    <name evidence="1" type="ORF">E2C01_008736</name>
</gene>